<dbReference type="InterPro" id="IPR043129">
    <property type="entry name" value="ATPase_NBD"/>
</dbReference>
<proteinExistence type="predicted"/>
<name>A0A0G4L3M3_VERLO</name>
<evidence type="ECO:0000313" key="3">
    <source>
        <dbReference type="EMBL" id="CRK16586.1"/>
    </source>
</evidence>
<dbReference type="GO" id="GO:0140662">
    <property type="term" value="F:ATP-dependent protein folding chaperone"/>
    <property type="evidence" value="ECO:0007669"/>
    <property type="project" value="InterPro"/>
</dbReference>
<keyword evidence="1" id="KW-0547">Nucleotide-binding</keyword>
<feature type="non-terminal residue" evidence="3">
    <location>
        <position position="1"/>
    </location>
</feature>
<dbReference type="Gene3D" id="3.30.420.40">
    <property type="match status" value="2"/>
</dbReference>
<dbReference type="PRINTS" id="PR00301">
    <property type="entry name" value="HEATSHOCK70"/>
</dbReference>
<dbReference type="PANTHER" id="PTHR14187">
    <property type="entry name" value="ALPHA KINASE/ELONGATION FACTOR 2 KINASE"/>
    <property type="match status" value="1"/>
</dbReference>
<keyword evidence="4" id="KW-1185">Reference proteome</keyword>
<evidence type="ECO:0000256" key="1">
    <source>
        <dbReference type="ARBA" id="ARBA00022741"/>
    </source>
</evidence>
<accession>A0A0G4L3M3</accession>
<keyword evidence="2" id="KW-0067">ATP-binding</keyword>
<protein>
    <submittedName>
        <fullName evidence="3">Uncharacterized protein</fullName>
    </submittedName>
</protein>
<sequence>VNCRSEQRKIPLDHGQRNTEAFKKAAAMDFEELAVSERKIIVGIDFGTTYSGVAWAETQRPDRRTTITSWPISKTIREGESSDKVPTKLRYSNGDVQWGFSIPVTAPQKEIVEWFKLDLDPTLQGMGNTVAQEARAGRGVNQLVTDFISSLGEHLRYMLRMKLGEHIVSTIPLEFCVTVPAIWSELAKHNTKQACQKANGLVATPSQIHLVSEPEAAAIYALHGLDPHGLKMDDTIVVVDAGGGTVDLISYTITRLKPILEVEEAAPGSGALCGSTFLNKRFKEFLTARLGNEEGFDDEVVADAIDVFEKKIKRQFTMQASPDDRFMVPVGSLANNKELGISRGRLSLKVADLQTIFEPIILECIKLVSAQIAASDVPISAILLVGGFGASNYLKERIRNAIDRKIRILQPPNAWQAVVQGAVMKGLAQASPSHLTQVRIQNRRARKHYGTRCNRDYDETLHGHLRDKRRWSGLYGCYRVNVMKYIVLRGDVVSETDPYCLSFVSTGLVSDGRINNIQQNIYADGTSSVAPVEHNDNTKLLCRVEADVSHIPEAQLNRRQGQDGQAYYELEYELEARVHSASTEYTLVCNNQRYNTVTAEYV</sequence>
<dbReference type="EMBL" id="CVQH01007779">
    <property type="protein sequence ID" value="CRK16586.1"/>
    <property type="molecule type" value="Genomic_DNA"/>
</dbReference>
<evidence type="ECO:0000313" key="4">
    <source>
        <dbReference type="Proteomes" id="UP000044602"/>
    </source>
</evidence>
<gene>
    <name evidence="3" type="ORF">BN1708_002845</name>
</gene>
<dbReference type="AlphaFoldDB" id="A0A0G4L3M3"/>
<dbReference type="GO" id="GO:0005524">
    <property type="term" value="F:ATP binding"/>
    <property type="evidence" value="ECO:0007669"/>
    <property type="project" value="UniProtKB-KW"/>
</dbReference>
<dbReference type="SUPFAM" id="SSF53067">
    <property type="entry name" value="Actin-like ATPase domain"/>
    <property type="match status" value="2"/>
</dbReference>
<reference evidence="3 4" key="1">
    <citation type="submission" date="2015-05" db="EMBL/GenBank/DDBJ databases">
        <authorList>
            <person name="Wang D.B."/>
            <person name="Wang M."/>
        </authorList>
    </citation>
    <scope>NUCLEOTIDE SEQUENCE [LARGE SCALE GENOMIC DNA]</scope>
    <source>
        <strain evidence="3">VL1</strain>
    </source>
</reference>
<dbReference type="InterPro" id="IPR013126">
    <property type="entry name" value="Hsp_70_fam"/>
</dbReference>
<evidence type="ECO:0000256" key="2">
    <source>
        <dbReference type="ARBA" id="ARBA00022840"/>
    </source>
</evidence>
<dbReference type="STRING" id="100787.A0A0G4L3M3"/>
<dbReference type="Pfam" id="PF00012">
    <property type="entry name" value="HSP70"/>
    <property type="match status" value="1"/>
</dbReference>
<dbReference type="Gene3D" id="3.90.640.10">
    <property type="entry name" value="Actin, Chain A, domain 4"/>
    <property type="match status" value="1"/>
</dbReference>
<organism evidence="3 4">
    <name type="scientific">Verticillium longisporum</name>
    <name type="common">Verticillium dahliae var. longisporum</name>
    <dbReference type="NCBI Taxonomy" id="100787"/>
    <lineage>
        <taxon>Eukaryota</taxon>
        <taxon>Fungi</taxon>
        <taxon>Dikarya</taxon>
        <taxon>Ascomycota</taxon>
        <taxon>Pezizomycotina</taxon>
        <taxon>Sordariomycetes</taxon>
        <taxon>Hypocreomycetidae</taxon>
        <taxon>Glomerellales</taxon>
        <taxon>Plectosphaerellaceae</taxon>
        <taxon>Verticillium</taxon>
    </lineage>
</organism>
<dbReference type="CDD" id="cd10170">
    <property type="entry name" value="ASKHA_NBD_HSP70"/>
    <property type="match status" value="1"/>
</dbReference>
<dbReference type="Proteomes" id="UP000044602">
    <property type="component" value="Unassembled WGS sequence"/>
</dbReference>
<dbReference type="PANTHER" id="PTHR14187:SF82">
    <property type="entry name" value="FAMILY CHAPERONE, PUTATIVE (AFU_ORTHOLOGUE AFUA_7G08575)-RELATED"/>
    <property type="match status" value="1"/>
</dbReference>